<sequence>MATQAQSQGRYAVVNTLLDTTDVTLIDSLSGRQGDNGRIVYFAIKDGNLPHNLDGQNVVLTAKDSAGKVKQISGVHDMISATGGLFSMLIPGEMYQSAGDIEEAYISVQDGAGTVISSIPVTFTVLANNILFTANASKDYIDSVQQAVNEANSRISGLNDNLKTQQLAYETLKTSVENLAGQIDSKQVSMLNVENHFTETATFDKGVTASNVTSNGGVTAKTISTSNFKSDGTSIQQSRDGKNWHNLADDDGVVHNSGNEVLAGDKSLTGNTTLANVKTSSIKTGSVTANGLRMDFREFATGVEVWFTGTFTGDASYSWHDLGQMPSNITKPFSYVTAVVGGRSGIGGVSTQTDMLLMVHIDNTGKIQYQLRHGVENNTTDYKGIVFYVEGSASYFK</sequence>
<keyword evidence="4" id="KW-1185">Reference proteome</keyword>
<dbReference type="Proteomes" id="UP000728106">
    <property type="component" value="Unassembled WGS sequence"/>
</dbReference>
<comment type="caution">
    <text evidence="3">The sequence shown here is derived from an EMBL/GenBank/DDBJ whole genome shotgun (WGS) entry which is preliminary data.</text>
</comment>
<organism evidence="3 4">
    <name type="scientific">Weissella confusa</name>
    <name type="common">Lactobacillus confusus</name>
    <dbReference type="NCBI Taxonomy" id="1583"/>
    <lineage>
        <taxon>Bacteria</taxon>
        <taxon>Bacillati</taxon>
        <taxon>Bacillota</taxon>
        <taxon>Bacilli</taxon>
        <taxon>Lactobacillales</taxon>
        <taxon>Lactobacillaceae</taxon>
        <taxon>Weissella</taxon>
    </lineage>
</organism>
<dbReference type="Pfam" id="PF10651">
    <property type="entry name" value="BppU_N"/>
    <property type="match status" value="1"/>
</dbReference>
<proteinExistence type="predicted"/>
<protein>
    <submittedName>
        <fullName evidence="3">BppU family phage baseplate upper protein</fullName>
    </submittedName>
</protein>
<accession>A0AA40YTZ0</accession>
<evidence type="ECO:0000313" key="3">
    <source>
        <dbReference type="EMBL" id="MBJ7639414.1"/>
    </source>
</evidence>
<keyword evidence="1" id="KW-0175">Coiled coil</keyword>
<gene>
    <name evidence="3" type="ORF">HAU20_08470</name>
</gene>
<feature type="coiled-coil region" evidence="1">
    <location>
        <begin position="141"/>
        <end position="168"/>
    </location>
</feature>
<dbReference type="EMBL" id="JAAOCP010000010">
    <property type="protein sequence ID" value="MBJ7639414.1"/>
    <property type="molecule type" value="Genomic_DNA"/>
</dbReference>
<dbReference type="AlphaFoldDB" id="A0AA40YTZ0"/>
<dbReference type="Gene3D" id="6.10.140.2190">
    <property type="match status" value="1"/>
</dbReference>
<name>A0AA40YTZ0_WEICO</name>
<dbReference type="InterPro" id="IPR018913">
    <property type="entry name" value="BppU_N"/>
</dbReference>
<reference evidence="3 4" key="1">
    <citation type="journal article" date="2021" name="Int. J. Food Microbiol.">
        <title>Safety demonstration of a microbial species for use in the food chain: Weissella confusa.</title>
        <authorList>
            <person name="Bourdichon F."/>
            <person name="Patrone V."/>
            <person name="Fontana A."/>
            <person name="Milani G."/>
            <person name="Morelli L."/>
        </authorList>
    </citation>
    <scope>NUCLEOTIDE SEQUENCE [LARGE SCALE GENOMIC DNA]</scope>
    <source>
        <strain evidence="3 4">CCUG 43002</strain>
    </source>
</reference>
<evidence type="ECO:0000259" key="2">
    <source>
        <dbReference type="Pfam" id="PF10651"/>
    </source>
</evidence>
<evidence type="ECO:0000313" key="4">
    <source>
        <dbReference type="Proteomes" id="UP000728106"/>
    </source>
</evidence>
<dbReference type="Gene3D" id="2.60.40.3350">
    <property type="match status" value="1"/>
</dbReference>
<evidence type="ECO:0000256" key="1">
    <source>
        <dbReference type="SAM" id="Coils"/>
    </source>
</evidence>
<feature type="domain" description="BppU N-terminal" evidence="2">
    <location>
        <begin position="31"/>
        <end position="152"/>
    </location>
</feature>
<dbReference type="RefSeq" id="WP_199468185.1">
    <property type="nucleotide sequence ID" value="NZ_JAAOCP010000010.1"/>
</dbReference>